<accession>A0A381S0K1</accession>
<dbReference type="EMBL" id="UINC01002454">
    <property type="protein sequence ID" value="SUZ96848.1"/>
    <property type="molecule type" value="Genomic_DNA"/>
</dbReference>
<dbReference type="PIRSF" id="PIRSF019239">
    <property type="entry name" value="MrpE"/>
    <property type="match status" value="1"/>
</dbReference>
<evidence type="ECO:0000256" key="3">
    <source>
        <dbReference type="ARBA" id="ARBA00022692"/>
    </source>
</evidence>
<dbReference type="Pfam" id="PF01899">
    <property type="entry name" value="MNHE"/>
    <property type="match status" value="1"/>
</dbReference>
<keyword evidence="3" id="KW-0812">Transmembrane</keyword>
<keyword evidence="4" id="KW-1133">Transmembrane helix</keyword>
<comment type="subcellular location">
    <subcellularLocation>
        <location evidence="1">Cell membrane</location>
        <topology evidence="1">Multi-pass membrane protein</topology>
    </subcellularLocation>
</comment>
<dbReference type="AlphaFoldDB" id="A0A381S0K1"/>
<evidence type="ECO:0000313" key="6">
    <source>
        <dbReference type="EMBL" id="SUZ96848.1"/>
    </source>
</evidence>
<dbReference type="PANTHER" id="PTHR34584">
    <property type="entry name" value="NA(+)/H(+) ANTIPORTER SUBUNIT E1"/>
    <property type="match status" value="1"/>
</dbReference>
<dbReference type="InterPro" id="IPR002758">
    <property type="entry name" value="Cation_antiport_E"/>
</dbReference>
<organism evidence="6">
    <name type="scientific">marine metagenome</name>
    <dbReference type="NCBI Taxonomy" id="408172"/>
    <lineage>
        <taxon>unclassified sequences</taxon>
        <taxon>metagenomes</taxon>
        <taxon>ecological metagenomes</taxon>
    </lineage>
</organism>
<keyword evidence="2" id="KW-1003">Cell membrane</keyword>
<dbReference type="PANTHER" id="PTHR34584:SF1">
    <property type="entry name" value="NA(+)_H(+) ANTIPORTER SUBUNIT E1"/>
    <property type="match status" value="1"/>
</dbReference>
<evidence type="ECO:0000256" key="5">
    <source>
        <dbReference type="ARBA" id="ARBA00023136"/>
    </source>
</evidence>
<reference evidence="6" key="1">
    <citation type="submission" date="2018-05" db="EMBL/GenBank/DDBJ databases">
        <authorList>
            <person name="Lanie J.A."/>
            <person name="Ng W.-L."/>
            <person name="Kazmierczak K.M."/>
            <person name="Andrzejewski T.M."/>
            <person name="Davidsen T.M."/>
            <person name="Wayne K.J."/>
            <person name="Tettelin H."/>
            <person name="Glass J.I."/>
            <person name="Rusch D."/>
            <person name="Podicherti R."/>
            <person name="Tsui H.-C.T."/>
            <person name="Winkler M.E."/>
        </authorList>
    </citation>
    <scope>NUCLEOTIDE SEQUENCE</scope>
</reference>
<evidence type="ECO:0000256" key="2">
    <source>
        <dbReference type="ARBA" id="ARBA00022475"/>
    </source>
</evidence>
<sequence length="157" mass="17324">MKRALSLFLLLFAFWLLLSGHYDFWLIGLGFISSASAVFLARRMGIVDAEGLPLDLVPGLLRYAPWLFGTVIRANFDVARRILHPRLPITPMVIRVPAEQRTAPGRVSYANSITLTPGTISLEVSDDEIEVHALSVDAAEDLQSGEMGRRVVALEAH</sequence>
<name>A0A381S0K1_9ZZZZ</name>
<evidence type="ECO:0008006" key="7">
    <source>
        <dbReference type="Google" id="ProtNLM"/>
    </source>
</evidence>
<dbReference type="GO" id="GO:0008324">
    <property type="term" value="F:monoatomic cation transmembrane transporter activity"/>
    <property type="evidence" value="ECO:0007669"/>
    <property type="project" value="InterPro"/>
</dbReference>
<proteinExistence type="predicted"/>
<protein>
    <recommendedName>
        <fullName evidence="7">Cation transporter</fullName>
    </recommendedName>
</protein>
<evidence type="ECO:0000256" key="1">
    <source>
        <dbReference type="ARBA" id="ARBA00004651"/>
    </source>
</evidence>
<evidence type="ECO:0000256" key="4">
    <source>
        <dbReference type="ARBA" id="ARBA00022989"/>
    </source>
</evidence>
<keyword evidence="5" id="KW-0472">Membrane</keyword>
<dbReference type="GO" id="GO:0005886">
    <property type="term" value="C:plasma membrane"/>
    <property type="evidence" value="ECO:0007669"/>
    <property type="project" value="UniProtKB-SubCell"/>
</dbReference>
<gene>
    <name evidence="6" type="ORF">METZ01_LOCUS49702</name>
</gene>